<accession>A0A165IFX6</accession>
<feature type="compositionally biased region" description="Polar residues" evidence="1">
    <location>
        <begin position="380"/>
        <end position="392"/>
    </location>
</feature>
<sequence>MYPFYSCILWICFVLEVIPSVPKMAFLDPDKSRDPLLETTNSTQTRASLAVNAQANNVPNVNEAGGGQPLPTARSSGQYDSSGSEWTVADSSIPLAELVGSRENSIEQRRGYQRSIDWERRGRWHERRSFCSPAPRSRSLQSGRDHYEGVALPFRWEDEVWLRSPPGTTPSLQALSTITEQKSEVTLRAPEKIGDRLARRQRSFSTPEMFHLKRTTSEEEMEKEAEWMRNTPLPYPIVPPYPPPRRVPTPPGCPSFPYIEVPVRVSSIPPQRGILQRLGLRSSSAPQISSRGRAQMMRRIAWRPPVSGFGSYLSGGLENHPFHRAEFAAVNVAEQGEDATARPSLQVPTAEPCEEVLPSNPQSANLPREPDPAQRRRESLGSNAPTVQQASSVRFGPLPQQRPSNAPCQISRYCKTHGQSDERRESKDCWKCRVRSYLADFCWLCCGWIGESESDALPVIRVMRPRPNYY</sequence>
<organism evidence="3 4">
    <name type="scientific">Xylona heveae (strain CBS 132557 / TC161)</name>
    <dbReference type="NCBI Taxonomy" id="1328760"/>
    <lineage>
        <taxon>Eukaryota</taxon>
        <taxon>Fungi</taxon>
        <taxon>Dikarya</taxon>
        <taxon>Ascomycota</taxon>
        <taxon>Pezizomycotina</taxon>
        <taxon>Xylonomycetes</taxon>
        <taxon>Xylonales</taxon>
        <taxon>Xylonaceae</taxon>
        <taxon>Xylona</taxon>
    </lineage>
</organism>
<feature type="chain" id="PRO_5007859253" evidence="2">
    <location>
        <begin position="20"/>
        <end position="470"/>
    </location>
</feature>
<name>A0A165IFX6_XYLHT</name>
<keyword evidence="4" id="KW-1185">Reference proteome</keyword>
<evidence type="ECO:0000256" key="2">
    <source>
        <dbReference type="SAM" id="SignalP"/>
    </source>
</evidence>
<dbReference type="EMBL" id="KV407455">
    <property type="protein sequence ID" value="KZF24842.1"/>
    <property type="molecule type" value="Genomic_DNA"/>
</dbReference>
<dbReference type="InParanoid" id="A0A165IFX6"/>
<keyword evidence="2" id="KW-0732">Signal</keyword>
<gene>
    <name evidence="3" type="ORF">L228DRAFT_56950</name>
</gene>
<reference evidence="3 4" key="1">
    <citation type="journal article" date="2016" name="Fungal Biol.">
        <title>The genome of Xylona heveae provides a window into fungal endophytism.</title>
        <authorList>
            <person name="Gazis R."/>
            <person name="Kuo A."/>
            <person name="Riley R."/>
            <person name="LaButti K."/>
            <person name="Lipzen A."/>
            <person name="Lin J."/>
            <person name="Amirebrahimi M."/>
            <person name="Hesse C.N."/>
            <person name="Spatafora J.W."/>
            <person name="Henrissat B."/>
            <person name="Hainaut M."/>
            <person name="Grigoriev I.V."/>
            <person name="Hibbett D.S."/>
        </authorList>
    </citation>
    <scope>NUCLEOTIDE SEQUENCE [LARGE SCALE GENOMIC DNA]</scope>
    <source>
        <strain evidence="3 4">TC161</strain>
    </source>
</reference>
<dbReference type="RefSeq" id="XP_018190397.1">
    <property type="nucleotide sequence ID" value="XM_018336709.1"/>
</dbReference>
<dbReference type="GeneID" id="28901846"/>
<feature type="region of interest" description="Disordered" evidence="1">
    <location>
        <begin position="58"/>
        <end position="83"/>
    </location>
</feature>
<feature type="compositionally biased region" description="Polar residues" evidence="1">
    <location>
        <begin position="73"/>
        <end position="83"/>
    </location>
</feature>
<dbReference type="AlphaFoldDB" id="A0A165IFX6"/>
<feature type="compositionally biased region" description="Basic and acidic residues" evidence="1">
    <location>
        <begin position="368"/>
        <end position="379"/>
    </location>
</feature>
<evidence type="ECO:0000313" key="4">
    <source>
        <dbReference type="Proteomes" id="UP000076632"/>
    </source>
</evidence>
<evidence type="ECO:0000313" key="3">
    <source>
        <dbReference type="EMBL" id="KZF24842.1"/>
    </source>
</evidence>
<feature type="region of interest" description="Disordered" evidence="1">
    <location>
        <begin position="338"/>
        <end position="404"/>
    </location>
</feature>
<dbReference type="Proteomes" id="UP000076632">
    <property type="component" value="Unassembled WGS sequence"/>
</dbReference>
<protein>
    <submittedName>
        <fullName evidence="3">Uncharacterized protein</fullName>
    </submittedName>
</protein>
<proteinExistence type="predicted"/>
<evidence type="ECO:0000256" key="1">
    <source>
        <dbReference type="SAM" id="MobiDB-lite"/>
    </source>
</evidence>
<feature type="signal peptide" evidence="2">
    <location>
        <begin position="1"/>
        <end position="19"/>
    </location>
</feature>